<feature type="domain" description="G-protein coupled receptors family 1 profile" evidence="14">
    <location>
        <begin position="42"/>
        <end position="293"/>
    </location>
</feature>
<evidence type="ECO:0000259" key="14">
    <source>
        <dbReference type="PROSITE" id="PS50262"/>
    </source>
</evidence>
<evidence type="ECO:0000256" key="4">
    <source>
        <dbReference type="ARBA" id="ARBA00022692"/>
    </source>
</evidence>
<dbReference type="GO" id="GO:0004984">
    <property type="term" value="F:olfactory receptor activity"/>
    <property type="evidence" value="ECO:0007669"/>
    <property type="project" value="InterPro"/>
</dbReference>
<organism evidence="15 16">
    <name type="scientific">Sparus aurata</name>
    <name type="common">Gilthead sea bream</name>
    <dbReference type="NCBI Taxonomy" id="8175"/>
    <lineage>
        <taxon>Eukaryota</taxon>
        <taxon>Metazoa</taxon>
        <taxon>Chordata</taxon>
        <taxon>Craniata</taxon>
        <taxon>Vertebrata</taxon>
        <taxon>Euteleostomi</taxon>
        <taxon>Actinopterygii</taxon>
        <taxon>Neopterygii</taxon>
        <taxon>Teleostei</taxon>
        <taxon>Neoteleostei</taxon>
        <taxon>Acanthomorphata</taxon>
        <taxon>Eupercaria</taxon>
        <taxon>Spariformes</taxon>
        <taxon>Sparidae</taxon>
        <taxon>Sparus</taxon>
    </lineage>
</organism>
<dbReference type="PANTHER" id="PTHR26450:SF417">
    <property type="entry name" value="ODORANT RECEPTOR-RELATED"/>
    <property type="match status" value="1"/>
</dbReference>
<dbReference type="Proteomes" id="UP000472265">
    <property type="component" value="Chromosome 2"/>
</dbReference>
<dbReference type="AlphaFoldDB" id="A0A671Y0R6"/>
<dbReference type="Ensembl" id="ENSSAUT00010059953.1">
    <property type="protein sequence ID" value="ENSSAUP00010057094.1"/>
    <property type="gene ID" value="ENSSAUG00010023374.1"/>
</dbReference>
<evidence type="ECO:0000256" key="13">
    <source>
        <dbReference type="SAM" id="Phobius"/>
    </source>
</evidence>
<dbReference type="FunFam" id="1.20.1070.10:FF:000024">
    <property type="entry name" value="Olfactory receptor"/>
    <property type="match status" value="1"/>
</dbReference>
<feature type="transmembrane region" description="Helical" evidence="13">
    <location>
        <begin position="103"/>
        <end position="121"/>
    </location>
</feature>
<dbReference type="InterPro" id="IPR017452">
    <property type="entry name" value="GPCR_Rhodpsn_7TM"/>
</dbReference>
<dbReference type="OMA" id="SWMIGIV"/>
<evidence type="ECO:0000256" key="5">
    <source>
        <dbReference type="ARBA" id="ARBA00022725"/>
    </source>
</evidence>
<dbReference type="SMART" id="SM01381">
    <property type="entry name" value="7TM_GPCR_Srsx"/>
    <property type="match status" value="1"/>
</dbReference>
<evidence type="ECO:0000256" key="3">
    <source>
        <dbReference type="ARBA" id="ARBA00022606"/>
    </source>
</evidence>
<evidence type="ECO:0000256" key="11">
    <source>
        <dbReference type="ARBA" id="ARBA00023180"/>
    </source>
</evidence>
<protein>
    <submittedName>
        <fullName evidence="15">Odorant receptor, family 30, subfamily BY, member 3</fullName>
    </submittedName>
</protein>
<dbReference type="PRINTS" id="PR00245">
    <property type="entry name" value="OLFACTORYR"/>
</dbReference>
<dbReference type="GeneTree" id="ENSGT00940000161369"/>
<evidence type="ECO:0000256" key="1">
    <source>
        <dbReference type="ARBA" id="ARBA00004651"/>
    </source>
</evidence>
<dbReference type="PANTHER" id="PTHR26450">
    <property type="entry name" value="OLFACTORY RECEPTOR 56B1-RELATED"/>
    <property type="match status" value="1"/>
</dbReference>
<feature type="transmembrane region" description="Helical" evidence="13">
    <location>
        <begin position="238"/>
        <end position="255"/>
    </location>
</feature>
<keyword evidence="4 13" id="KW-0812">Transmembrane</keyword>
<keyword evidence="10" id="KW-0675">Receptor</keyword>
<keyword evidence="16" id="KW-1185">Reference proteome</keyword>
<keyword evidence="9" id="KW-1015">Disulfide bond</keyword>
<name>A0A671Y0R6_SPAAU</name>
<keyword evidence="7" id="KW-0297">G-protein coupled receptor</keyword>
<evidence type="ECO:0000256" key="9">
    <source>
        <dbReference type="ARBA" id="ARBA00023157"/>
    </source>
</evidence>
<dbReference type="InterPro" id="IPR050402">
    <property type="entry name" value="OR51/52/56-like"/>
</dbReference>
<feature type="transmembrane region" description="Helical" evidence="13">
    <location>
        <begin position="275"/>
        <end position="295"/>
    </location>
</feature>
<keyword evidence="3" id="KW-0716">Sensory transduction</keyword>
<dbReference type="Pfam" id="PF13853">
    <property type="entry name" value="7tm_4"/>
    <property type="match status" value="1"/>
</dbReference>
<dbReference type="SUPFAM" id="SSF81321">
    <property type="entry name" value="Family A G protein-coupled receptor-like"/>
    <property type="match status" value="1"/>
</dbReference>
<reference evidence="15" key="1">
    <citation type="submission" date="2021-04" db="EMBL/GenBank/DDBJ databases">
        <authorList>
            <consortium name="Wellcome Sanger Institute Data Sharing"/>
        </authorList>
    </citation>
    <scope>NUCLEOTIDE SEQUENCE [LARGE SCALE GENOMIC DNA]</scope>
</reference>
<keyword evidence="5" id="KW-0552">Olfaction</keyword>
<evidence type="ECO:0000313" key="15">
    <source>
        <dbReference type="Ensembl" id="ENSSAUP00010057094.1"/>
    </source>
</evidence>
<dbReference type="Gene3D" id="1.20.1070.10">
    <property type="entry name" value="Rhodopsin 7-helix transmembrane proteins"/>
    <property type="match status" value="1"/>
</dbReference>
<sequence length="319" mass="36282">MFYTNLTRINHFFLLGFPGLSTQYYGPASALLFLLFLAIAVGNIFILVIIKREKSLHKPSYLIFCHLALTDLLFGTVTLPKVISKYWFNDSIISFYGCFAQMYFVHFLGATHSFILMVMALDRFIAIVSPLRYPALFTNSTASVLCGISWLMPSSWMVGIVFDALTLPFCNSNIIVQCYCDHLTIMRLACGSVREVEVVAFGLAMFSLLGPLTFIIFSYFSIIIAVLKMTATERRYKVLSTCAPQIFITCLYYVPRCFVYLANHLGYRVGTDARVVITMMYSLVPAIVNPVIYCFKTKDIKEALIQRFKSRKVRLVQIK</sequence>
<accession>A0A671Y0R6</accession>
<comment type="subcellular location">
    <subcellularLocation>
        <location evidence="1">Cell membrane</location>
        <topology evidence="1">Multi-pass membrane protein</topology>
    </subcellularLocation>
</comment>
<keyword evidence="2" id="KW-1003">Cell membrane</keyword>
<dbReference type="PRINTS" id="PR00237">
    <property type="entry name" value="GPCRRHODOPSN"/>
</dbReference>
<evidence type="ECO:0000256" key="7">
    <source>
        <dbReference type="ARBA" id="ARBA00023040"/>
    </source>
</evidence>
<evidence type="ECO:0000313" key="16">
    <source>
        <dbReference type="Proteomes" id="UP000472265"/>
    </source>
</evidence>
<evidence type="ECO:0000256" key="6">
    <source>
        <dbReference type="ARBA" id="ARBA00022989"/>
    </source>
</evidence>
<proteinExistence type="predicted"/>
<evidence type="ECO:0000256" key="10">
    <source>
        <dbReference type="ARBA" id="ARBA00023170"/>
    </source>
</evidence>
<feature type="transmembrane region" description="Helical" evidence="13">
    <location>
        <begin position="61"/>
        <end position="83"/>
    </location>
</feature>
<dbReference type="GO" id="GO:0005886">
    <property type="term" value="C:plasma membrane"/>
    <property type="evidence" value="ECO:0007669"/>
    <property type="project" value="UniProtKB-SubCell"/>
</dbReference>
<dbReference type="FunCoup" id="A0A671Y0R6">
    <property type="interactions" value="325"/>
</dbReference>
<evidence type="ECO:0000256" key="2">
    <source>
        <dbReference type="ARBA" id="ARBA00022475"/>
    </source>
</evidence>
<reference evidence="15" key="3">
    <citation type="submission" date="2025-09" db="UniProtKB">
        <authorList>
            <consortium name="Ensembl"/>
        </authorList>
    </citation>
    <scope>IDENTIFICATION</scope>
</reference>
<dbReference type="InParanoid" id="A0A671Y0R6"/>
<evidence type="ECO:0000256" key="8">
    <source>
        <dbReference type="ARBA" id="ARBA00023136"/>
    </source>
</evidence>
<feature type="transmembrane region" description="Helical" evidence="13">
    <location>
        <begin position="198"/>
        <end position="226"/>
    </location>
</feature>
<dbReference type="GO" id="GO:0004930">
    <property type="term" value="F:G protein-coupled receptor activity"/>
    <property type="evidence" value="ECO:0007669"/>
    <property type="project" value="UniProtKB-KW"/>
</dbReference>
<keyword evidence="12" id="KW-0807">Transducer</keyword>
<feature type="transmembrane region" description="Helical" evidence="13">
    <location>
        <begin position="24"/>
        <end position="49"/>
    </location>
</feature>
<reference evidence="15" key="2">
    <citation type="submission" date="2025-08" db="UniProtKB">
        <authorList>
            <consortium name="Ensembl"/>
        </authorList>
    </citation>
    <scope>IDENTIFICATION</scope>
</reference>
<keyword evidence="11" id="KW-0325">Glycoprotein</keyword>
<keyword evidence="8 13" id="KW-0472">Membrane</keyword>
<dbReference type="PROSITE" id="PS50262">
    <property type="entry name" value="G_PROTEIN_RECEP_F1_2"/>
    <property type="match status" value="1"/>
</dbReference>
<keyword evidence="6 13" id="KW-1133">Transmembrane helix</keyword>
<dbReference type="InterPro" id="IPR000276">
    <property type="entry name" value="GPCR_Rhodpsn"/>
</dbReference>
<dbReference type="InterPro" id="IPR000725">
    <property type="entry name" value="Olfact_rcpt"/>
</dbReference>
<evidence type="ECO:0000256" key="12">
    <source>
        <dbReference type="ARBA" id="ARBA00023224"/>
    </source>
</evidence>